<keyword evidence="3" id="KW-1185">Reference proteome</keyword>
<dbReference type="OrthoDB" id="2751409at2759"/>
<dbReference type="EMBL" id="JH687551">
    <property type="protein sequence ID" value="EIN05053.1"/>
    <property type="molecule type" value="Genomic_DNA"/>
</dbReference>
<dbReference type="CDD" id="cd09917">
    <property type="entry name" value="F-box_SF"/>
    <property type="match status" value="1"/>
</dbReference>
<accession>R7S4A3</accession>
<reference evidence="3" key="1">
    <citation type="journal article" date="2012" name="Science">
        <title>The Paleozoic origin of enzymatic lignin decomposition reconstructed from 31 fungal genomes.</title>
        <authorList>
            <person name="Floudas D."/>
            <person name="Binder M."/>
            <person name="Riley R."/>
            <person name="Barry K."/>
            <person name="Blanchette R.A."/>
            <person name="Henrissat B."/>
            <person name="Martinez A.T."/>
            <person name="Otillar R."/>
            <person name="Spatafora J.W."/>
            <person name="Yadav J.S."/>
            <person name="Aerts A."/>
            <person name="Benoit I."/>
            <person name="Boyd A."/>
            <person name="Carlson A."/>
            <person name="Copeland A."/>
            <person name="Coutinho P.M."/>
            <person name="de Vries R.P."/>
            <person name="Ferreira P."/>
            <person name="Findley K."/>
            <person name="Foster B."/>
            <person name="Gaskell J."/>
            <person name="Glotzer D."/>
            <person name="Gorecki P."/>
            <person name="Heitman J."/>
            <person name="Hesse C."/>
            <person name="Hori C."/>
            <person name="Igarashi K."/>
            <person name="Jurgens J.A."/>
            <person name="Kallen N."/>
            <person name="Kersten P."/>
            <person name="Kohler A."/>
            <person name="Kuees U."/>
            <person name="Kumar T.K.A."/>
            <person name="Kuo A."/>
            <person name="LaButti K."/>
            <person name="Larrondo L.F."/>
            <person name="Lindquist E."/>
            <person name="Ling A."/>
            <person name="Lombard V."/>
            <person name="Lucas S."/>
            <person name="Lundell T."/>
            <person name="Martin R."/>
            <person name="McLaughlin D.J."/>
            <person name="Morgenstern I."/>
            <person name="Morin E."/>
            <person name="Murat C."/>
            <person name="Nagy L.G."/>
            <person name="Nolan M."/>
            <person name="Ohm R.A."/>
            <person name="Patyshakuliyeva A."/>
            <person name="Rokas A."/>
            <person name="Ruiz-Duenas F.J."/>
            <person name="Sabat G."/>
            <person name="Salamov A."/>
            <person name="Samejima M."/>
            <person name="Schmutz J."/>
            <person name="Slot J.C."/>
            <person name="St John F."/>
            <person name="Stenlid J."/>
            <person name="Sun H."/>
            <person name="Sun S."/>
            <person name="Syed K."/>
            <person name="Tsang A."/>
            <person name="Wiebenga A."/>
            <person name="Young D."/>
            <person name="Pisabarro A."/>
            <person name="Eastwood D.C."/>
            <person name="Martin F."/>
            <person name="Cullen D."/>
            <person name="Grigoriev I.V."/>
            <person name="Hibbett D.S."/>
        </authorList>
    </citation>
    <scope>NUCLEOTIDE SEQUENCE [LARGE SCALE GENOMIC DNA]</scope>
    <source>
        <strain evidence="3">HHB-11173 SS5</strain>
    </source>
</reference>
<name>R7S4A3_PUNST</name>
<organism evidence="2 3">
    <name type="scientific">Punctularia strigosozonata (strain HHB-11173)</name>
    <name type="common">White-rot fungus</name>
    <dbReference type="NCBI Taxonomy" id="741275"/>
    <lineage>
        <taxon>Eukaryota</taxon>
        <taxon>Fungi</taxon>
        <taxon>Dikarya</taxon>
        <taxon>Basidiomycota</taxon>
        <taxon>Agaricomycotina</taxon>
        <taxon>Agaricomycetes</taxon>
        <taxon>Corticiales</taxon>
        <taxon>Punctulariaceae</taxon>
        <taxon>Punctularia</taxon>
    </lineage>
</organism>
<evidence type="ECO:0000259" key="1">
    <source>
        <dbReference type="PROSITE" id="PS50181"/>
    </source>
</evidence>
<dbReference type="InterPro" id="IPR036047">
    <property type="entry name" value="F-box-like_dom_sf"/>
</dbReference>
<dbReference type="SUPFAM" id="SSF81383">
    <property type="entry name" value="F-box domain"/>
    <property type="match status" value="1"/>
</dbReference>
<gene>
    <name evidence="2" type="ORF">PUNSTDRAFT_74857</name>
</gene>
<proteinExistence type="predicted"/>
<dbReference type="AlphaFoldDB" id="R7S4A3"/>
<dbReference type="SMART" id="SM00256">
    <property type="entry name" value="FBOX"/>
    <property type="match status" value="1"/>
</dbReference>
<dbReference type="Pfam" id="PF00646">
    <property type="entry name" value="F-box"/>
    <property type="match status" value="1"/>
</dbReference>
<dbReference type="eggNOG" id="ENOG502SM03">
    <property type="taxonomic scope" value="Eukaryota"/>
</dbReference>
<dbReference type="PROSITE" id="PS50181">
    <property type="entry name" value="FBOX"/>
    <property type="match status" value="1"/>
</dbReference>
<sequence length="553" mass="61819">MAPGLLSLPPEIIIEILVQLSYLSLFATVCTCRTLRAIITTSPRVQYALQASLAAVTPADESPTLDHVASRLRALRTREKNWSKLHFTGTTESHVGHRTSGIYDLTAGVYLLGESGWSDGDSATTTKAIHYVRLPSKPTPSEEVQWKRIDVGEEIIDVGLNVVEHDLIVIATRALDTTSPSAIHHTQSGTPNFWVLRLHLLSLSTGASHPLARQPVLYLGRAGAGNHRIRIEIIGQLIILLILHPPDREGDEMVVYDWFTGDLLMRADAGRGIYTGFTLLTHDTIVLPNHRANCLDIVCMPWLSPAPDWTSNHAPIEPIQEIKPILSLELPPLQPGVRLVRSTCRGEPNPHAPRQPLHPSSAENAIVIFKLFFQDRTIRTRGPYGIPLAGPVMAFAFVVHRRALCELMHLATGREHTGAAPDHPSVPWSIWGPQRTRWFEGEDIPGHWIATTCGQRYVNIPEDREPDERACIYVSDFNPLTVKRFIWETEKRVRELANRTRAVTERNVLHAASVWKCPIVSLLPYVYVASREQYEYQSILVDEGRVIGMKVSD</sequence>
<dbReference type="OMA" id="CFLLNNY"/>
<dbReference type="Proteomes" id="UP000054196">
    <property type="component" value="Unassembled WGS sequence"/>
</dbReference>
<dbReference type="InterPro" id="IPR001810">
    <property type="entry name" value="F-box_dom"/>
</dbReference>
<dbReference type="GeneID" id="18885534"/>
<evidence type="ECO:0000313" key="3">
    <source>
        <dbReference type="Proteomes" id="UP000054196"/>
    </source>
</evidence>
<feature type="domain" description="F-box" evidence="1">
    <location>
        <begin position="2"/>
        <end position="48"/>
    </location>
</feature>
<dbReference type="KEGG" id="psq:PUNSTDRAFT_74857"/>
<dbReference type="HOGENOM" id="CLU_007279_0_0_1"/>
<evidence type="ECO:0000313" key="2">
    <source>
        <dbReference type="EMBL" id="EIN05053.1"/>
    </source>
</evidence>
<dbReference type="RefSeq" id="XP_007387456.1">
    <property type="nucleotide sequence ID" value="XM_007387394.1"/>
</dbReference>
<protein>
    <recommendedName>
        <fullName evidence="1">F-box domain-containing protein</fullName>
    </recommendedName>
</protein>